<name>A0AAD7K2B6_9AGAR</name>
<gene>
    <name evidence="2" type="ORF">DFH07DRAFT_797699</name>
</gene>
<feature type="transmembrane region" description="Helical" evidence="1">
    <location>
        <begin position="27"/>
        <end position="48"/>
    </location>
</feature>
<evidence type="ECO:0000256" key="1">
    <source>
        <dbReference type="SAM" id="Phobius"/>
    </source>
</evidence>
<dbReference type="EMBL" id="JARJLG010000011">
    <property type="protein sequence ID" value="KAJ7776776.1"/>
    <property type="molecule type" value="Genomic_DNA"/>
</dbReference>
<dbReference type="Proteomes" id="UP001215280">
    <property type="component" value="Unassembled WGS sequence"/>
</dbReference>
<reference evidence="2" key="1">
    <citation type="submission" date="2023-03" db="EMBL/GenBank/DDBJ databases">
        <title>Massive genome expansion in bonnet fungi (Mycena s.s.) driven by repeated elements and novel gene families across ecological guilds.</title>
        <authorList>
            <consortium name="Lawrence Berkeley National Laboratory"/>
            <person name="Harder C.B."/>
            <person name="Miyauchi S."/>
            <person name="Viragh M."/>
            <person name="Kuo A."/>
            <person name="Thoen E."/>
            <person name="Andreopoulos B."/>
            <person name="Lu D."/>
            <person name="Skrede I."/>
            <person name="Drula E."/>
            <person name="Henrissat B."/>
            <person name="Morin E."/>
            <person name="Kohler A."/>
            <person name="Barry K."/>
            <person name="LaButti K."/>
            <person name="Morin E."/>
            <person name="Salamov A."/>
            <person name="Lipzen A."/>
            <person name="Mereny Z."/>
            <person name="Hegedus B."/>
            <person name="Baldrian P."/>
            <person name="Stursova M."/>
            <person name="Weitz H."/>
            <person name="Taylor A."/>
            <person name="Grigoriev I.V."/>
            <person name="Nagy L.G."/>
            <person name="Martin F."/>
            <person name="Kauserud H."/>
        </authorList>
    </citation>
    <scope>NUCLEOTIDE SEQUENCE</scope>
    <source>
        <strain evidence="2">CBHHK188m</strain>
    </source>
</reference>
<evidence type="ECO:0000313" key="2">
    <source>
        <dbReference type="EMBL" id="KAJ7776776.1"/>
    </source>
</evidence>
<protein>
    <submittedName>
        <fullName evidence="2">Uncharacterized protein</fullName>
    </submittedName>
</protein>
<keyword evidence="1" id="KW-0812">Transmembrane</keyword>
<keyword evidence="1" id="KW-0472">Membrane</keyword>
<organism evidence="2 3">
    <name type="scientific">Mycena maculata</name>
    <dbReference type="NCBI Taxonomy" id="230809"/>
    <lineage>
        <taxon>Eukaryota</taxon>
        <taxon>Fungi</taxon>
        <taxon>Dikarya</taxon>
        <taxon>Basidiomycota</taxon>
        <taxon>Agaricomycotina</taxon>
        <taxon>Agaricomycetes</taxon>
        <taxon>Agaricomycetidae</taxon>
        <taxon>Agaricales</taxon>
        <taxon>Marasmiineae</taxon>
        <taxon>Mycenaceae</taxon>
        <taxon>Mycena</taxon>
    </lineage>
</organism>
<keyword evidence="3" id="KW-1185">Reference proteome</keyword>
<evidence type="ECO:0000313" key="3">
    <source>
        <dbReference type="Proteomes" id="UP001215280"/>
    </source>
</evidence>
<comment type="caution">
    <text evidence="2">The sequence shown here is derived from an EMBL/GenBank/DDBJ whole genome shotgun (WGS) entry which is preliminary data.</text>
</comment>
<dbReference type="AlphaFoldDB" id="A0AAD7K2B6"/>
<sequence>MAPLPDSNELDIDLSLPPFFECSNNSGMPVCALVFVFFLLVFYALALWDRWLHLKLRESEKLKVRV</sequence>
<accession>A0AAD7K2B6</accession>
<keyword evidence="1" id="KW-1133">Transmembrane helix</keyword>
<proteinExistence type="predicted"/>